<dbReference type="InterPro" id="IPR037272">
    <property type="entry name" value="SNS_sf"/>
</dbReference>
<dbReference type="AlphaFoldDB" id="A0A1I0E661"/>
<dbReference type="OrthoDB" id="9762833at2"/>
<dbReference type="NCBIfam" id="NF037979">
    <property type="entry name" value="Na_transp"/>
    <property type="match status" value="1"/>
</dbReference>
<dbReference type="CDD" id="cd10336">
    <property type="entry name" value="SLC6sbd_Tyt1-Like"/>
    <property type="match status" value="1"/>
</dbReference>
<protein>
    <submittedName>
        <fullName evidence="7">Neurotransmitter:Na+ symporter, NSS family</fullName>
    </submittedName>
</protein>
<feature type="transmembrane region" description="Helical" evidence="6">
    <location>
        <begin position="423"/>
        <end position="451"/>
    </location>
</feature>
<evidence type="ECO:0000313" key="7">
    <source>
        <dbReference type="EMBL" id="SET40297.1"/>
    </source>
</evidence>
<dbReference type="PRINTS" id="PR00176">
    <property type="entry name" value="NANEUSMPORT"/>
</dbReference>
<proteinExistence type="predicted"/>
<feature type="transmembrane region" description="Helical" evidence="6">
    <location>
        <begin position="215"/>
        <end position="239"/>
    </location>
</feature>
<evidence type="ECO:0000256" key="2">
    <source>
        <dbReference type="ARBA" id="ARBA00022448"/>
    </source>
</evidence>
<evidence type="ECO:0000313" key="8">
    <source>
        <dbReference type="Proteomes" id="UP000198618"/>
    </source>
</evidence>
<evidence type="ECO:0000256" key="3">
    <source>
        <dbReference type="ARBA" id="ARBA00022692"/>
    </source>
</evidence>
<sequence>MAQQEQWKSKIGFILATAGSAIGLGAIWKFPYVAGTGGGGAFFFLFITFTLVLGMPLLMGEFLIGRKGQTNPIDTYRKLASNPKWGFIGKMGVFTSFILLSFYSVVGGWIILYIVKIVTGGLSVQNDEQYMHLFEDIISNPFSTVIAQFTFMLIAILVVSQGIQKGIEVASKIMMPALLILFIGLVIRSLSLDGAMEGVKFLLVPDFSKLTSESILFALGQSFFTLSLGVSVMVTYASYLPKTQNIPKSAISIILLNTIIALMAGLAIFPGVFAFELEPNAGPVLIFAVLPAVFNHMPFGMVLFLAFLILFLFAALTSAFSMVEIIVASVTKSDATKRKKYTWLTGILIFIVGIPSCLSYGVLSDVKFFNKTVFDLMDFTVSNILMPLGALLIAVFVSRFVSKDVLYSELKQGSNIGNIFFSIWFVLLKYVTPIAIIIVFLDVVGLFKWIVNVFN</sequence>
<keyword evidence="5 6" id="KW-0472">Membrane</keyword>
<organism evidence="7 8">
    <name type="scientific">Oceanobacillus limi</name>
    <dbReference type="NCBI Taxonomy" id="930131"/>
    <lineage>
        <taxon>Bacteria</taxon>
        <taxon>Bacillati</taxon>
        <taxon>Bacillota</taxon>
        <taxon>Bacilli</taxon>
        <taxon>Bacillales</taxon>
        <taxon>Bacillaceae</taxon>
        <taxon>Oceanobacillus</taxon>
    </lineage>
</organism>
<reference evidence="7 8" key="1">
    <citation type="submission" date="2016-10" db="EMBL/GenBank/DDBJ databases">
        <authorList>
            <person name="de Groot N.N."/>
        </authorList>
    </citation>
    <scope>NUCLEOTIDE SEQUENCE [LARGE SCALE GENOMIC DNA]</scope>
    <source>
        <strain evidence="7 8">IBRC-M 10780</strain>
    </source>
</reference>
<dbReference type="PANTHER" id="PTHR42948">
    <property type="entry name" value="TRANSPORTER"/>
    <property type="match status" value="1"/>
</dbReference>
<feature type="transmembrane region" description="Helical" evidence="6">
    <location>
        <begin position="251"/>
        <end position="275"/>
    </location>
</feature>
<dbReference type="PROSITE" id="PS50267">
    <property type="entry name" value="NA_NEUROTRAN_SYMP_3"/>
    <property type="match status" value="1"/>
</dbReference>
<dbReference type="PANTHER" id="PTHR42948:SF1">
    <property type="entry name" value="TRANSPORTER"/>
    <property type="match status" value="1"/>
</dbReference>
<evidence type="ECO:0000256" key="5">
    <source>
        <dbReference type="ARBA" id="ARBA00023136"/>
    </source>
</evidence>
<dbReference type="GO" id="GO:0016020">
    <property type="term" value="C:membrane"/>
    <property type="evidence" value="ECO:0007669"/>
    <property type="project" value="UniProtKB-SubCell"/>
</dbReference>
<keyword evidence="8" id="KW-1185">Reference proteome</keyword>
<feature type="transmembrane region" description="Helical" evidence="6">
    <location>
        <begin position="12"/>
        <end position="30"/>
    </location>
</feature>
<feature type="transmembrane region" description="Helical" evidence="6">
    <location>
        <begin position="85"/>
        <end position="115"/>
    </location>
</feature>
<feature type="transmembrane region" description="Helical" evidence="6">
    <location>
        <begin position="299"/>
        <end position="320"/>
    </location>
</feature>
<keyword evidence="4 6" id="KW-1133">Transmembrane helix</keyword>
<dbReference type="SUPFAM" id="SSF161070">
    <property type="entry name" value="SNF-like"/>
    <property type="match status" value="1"/>
</dbReference>
<feature type="transmembrane region" description="Helical" evidence="6">
    <location>
        <begin position="42"/>
        <end position="64"/>
    </location>
</feature>
<accession>A0A1I0E661</accession>
<evidence type="ECO:0000256" key="1">
    <source>
        <dbReference type="ARBA" id="ARBA00004141"/>
    </source>
</evidence>
<feature type="transmembrane region" description="Helical" evidence="6">
    <location>
        <begin position="341"/>
        <end position="363"/>
    </location>
</feature>
<keyword evidence="2" id="KW-0813">Transport</keyword>
<evidence type="ECO:0000256" key="4">
    <source>
        <dbReference type="ARBA" id="ARBA00022989"/>
    </source>
</evidence>
<gene>
    <name evidence="7" type="ORF">SAMN05216389_110128</name>
</gene>
<feature type="transmembrane region" description="Helical" evidence="6">
    <location>
        <begin position="142"/>
        <end position="163"/>
    </location>
</feature>
<comment type="subcellular location">
    <subcellularLocation>
        <location evidence="1">Membrane</location>
        <topology evidence="1">Multi-pass membrane protein</topology>
    </subcellularLocation>
</comment>
<feature type="transmembrane region" description="Helical" evidence="6">
    <location>
        <begin position="383"/>
        <end position="402"/>
    </location>
</feature>
<feature type="transmembrane region" description="Helical" evidence="6">
    <location>
        <begin position="175"/>
        <end position="195"/>
    </location>
</feature>
<dbReference type="RefSeq" id="WP_090870277.1">
    <property type="nucleotide sequence ID" value="NZ_FOHE01000010.1"/>
</dbReference>
<keyword evidence="3 6" id="KW-0812">Transmembrane</keyword>
<dbReference type="InterPro" id="IPR047218">
    <property type="entry name" value="YocR/YhdH-like"/>
</dbReference>
<dbReference type="Pfam" id="PF00209">
    <property type="entry name" value="SNF"/>
    <property type="match status" value="2"/>
</dbReference>
<evidence type="ECO:0000256" key="6">
    <source>
        <dbReference type="SAM" id="Phobius"/>
    </source>
</evidence>
<dbReference type="InterPro" id="IPR000175">
    <property type="entry name" value="Na/ntran_symport"/>
</dbReference>
<dbReference type="EMBL" id="FOHE01000010">
    <property type="protein sequence ID" value="SET40297.1"/>
    <property type="molecule type" value="Genomic_DNA"/>
</dbReference>
<dbReference type="Proteomes" id="UP000198618">
    <property type="component" value="Unassembled WGS sequence"/>
</dbReference>
<name>A0A1I0E661_9BACI</name>